<sequence>MSSNPLNNVDMDLLIKESVKNSITNIAEEQFKGYQA</sequence>
<dbReference type="EMBL" id="BK014760">
    <property type="protein sequence ID" value="DAD74455.1"/>
    <property type="molecule type" value="Genomic_DNA"/>
</dbReference>
<proteinExistence type="predicted"/>
<protein>
    <submittedName>
        <fullName evidence="1">Uncharacterized protein</fullName>
    </submittedName>
</protein>
<name>A0A8S5LX69_9CAUD</name>
<organism evidence="1">
    <name type="scientific">Siphoviridae sp. ctRiO19</name>
    <dbReference type="NCBI Taxonomy" id="2826337"/>
    <lineage>
        <taxon>Viruses</taxon>
        <taxon>Duplodnaviria</taxon>
        <taxon>Heunggongvirae</taxon>
        <taxon>Uroviricota</taxon>
        <taxon>Caudoviricetes</taxon>
    </lineage>
</organism>
<accession>A0A8S5LX69</accession>
<evidence type="ECO:0000313" key="1">
    <source>
        <dbReference type="EMBL" id="DAD74455.1"/>
    </source>
</evidence>
<reference evidence="1" key="1">
    <citation type="journal article" date="2021" name="Proc. Natl. Acad. Sci. U.S.A.">
        <title>A Catalog of Tens of Thousands of Viruses from Human Metagenomes Reveals Hidden Associations with Chronic Diseases.</title>
        <authorList>
            <person name="Tisza M.J."/>
            <person name="Buck C.B."/>
        </authorList>
    </citation>
    <scope>NUCLEOTIDE SEQUENCE</scope>
    <source>
        <strain evidence="1">CtRiO19</strain>
    </source>
</reference>